<accession>A0AAD4TGM7</accession>
<dbReference type="AlphaFoldDB" id="A0AAD4TGM7"/>
<gene>
    <name evidence="1" type="ORF">MKW98_028475</name>
</gene>
<evidence type="ECO:0000313" key="2">
    <source>
        <dbReference type="Proteomes" id="UP001202328"/>
    </source>
</evidence>
<name>A0AAD4TGM7_9MAGN</name>
<evidence type="ECO:0000313" key="1">
    <source>
        <dbReference type="EMBL" id="KAI3955530.1"/>
    </source>
</evidence>
<comment type="caution">
    <text evidence="1">The sequence shown here is derived from an EMBL/GenBank/DDBJ whole genome shotgun (WGS) entry which is preliminary data.</text>
</comment>
<proteinExistence type="predicted"/>
<organism evidence="1 2">
    <name type="scientific">Papaver atlanticum</name>
    <dbReference type="NCBI Taxonomy" id="357466"/>
    <lineage>
        <taxon>Eukaryota</taxon>
        <taxon>Viridiplantae</taxon>
        <taxon>Streptophyta</taxon>
        <taxon>Embryophyta</taxon>
        <taxon>Tracheophyta</taxon>
        <taxon>Spermatophyta</taxon>
        <taxon>Magnoliopsida</taxon>
        <taxon>Ranunculales</taxon>
        <taxon>Papaveraceae</taxon>
        <taxon>Papaveroideae</taxon>
        <taxon>Papaver</taxon>
    </lineage>
</organism>
<dbReference type="Proteomes" id="UP001202328">
    <property type="component" value="Unassembled WGS sequence"/>
</dbReference>
<protein>
    <submittedName>
        <fullName evidence="1">Uncharacterized protein</fullName>
    </submittedName>
</protein>
<dbReference type="EMBL" id="JAJJMB010001750">
    <property type="protein sequence ID" value="KAI3955530.1"/>
    <property type="molecule type" value="Genomic_DNA"/>
</dbReference>
<sequence length="71" mass="8347">MNFLLFPLRSWGEDDIRKVVTEVGPRVELVELRKLDTKRIKRLQRDGLSYLGLPISRFIIIKLCKTRAFST</sequence>
<reference evidence="1" key="1">
    <citation type="submission" date="2022-04" db="EMBL/GenBank/DDBJ databases">
        <title>A functionally conserved STORR gene fusion in Papaver species that diverged 16.8 million years ago.</title>
        <authorList>
            <person name="Catania T."/>
        </authorList>
    </citation>
    <scope>NUCLEOTIDE SEQUENCE</scope>
    <source>
        <strain evidence="1">S-188037</strain>
    </source>
</reference>
<keyword evidence="2" id="KW-1185">Reference proteome</keyword>